<protein>
    <recommendedName>
        <fullName evidence="3">Bacteriocin</fullName>
    </recommendedName>
</protein>
<dbReference type="EMBL" id="BNAO01000010">
    <property type="protein sequence ID" value="GHG76425.1"/>
    <property type="molecule type" value="Genomic_DNA"/>
</dbReference>
<dbReference type="Proteomes" id="UP000659697">
    <property type="component" value="Unassembled WGS sequence"/>
</dbReference>
<accession>A0ABQ3L1X5</accession>
<gene>
    <name evidence="1" type="ORF">GCM10010919_31270</name>
</gene>
<reference evidence="2" key="1">
    <citation type="journal article" date="2019" name="Int. J. Syst. Evol. Microbiol.">
        <title>The Global Catalogue of Microorganisms (GCM) 10K type strain sequencing project: providing services to taxonomists for standard genome sequencing and annotation.</title>
        <authorList>
            <consortium name="The Broad Institute Genomics Platform"/>
            <consortium name="The Broad Institute Genome Sequencing Center for Infectious Disease"/>
            <person name="Wu L."/>
            <person name="Ma J."/>
        </authorList>
    </citation>
    <scope>NUCLEOTIDE SEQUENCE [LARGE SCALE GENOMIC DNA]</scope>
    <source>
        <strain evidence="2">CGMCC 1.7003</strain>
    </source>
</reference>
<comment type="caution">
    <text evidence="1">The sequence shown here is derived from an EMBL/GenBank/DDBJ whole genome shotgun (WGS) entry which is preliminary data.</text>
</comment>
<evidence type="ECO:0000313" key="2">
    <source>
        <dbReference type="Proteomes" id="UP000659697"/>
    </source>
</evidence>
<sequence length="43" mass="4766">MQELTFEQVEVVSGGVNNAPKGATIQDPRKTIENELKEILNKP</sequence>
<evidence type="ECO:0000313" key="1">
    <source>
        <dbReference type="EMBL" id="GHG76425.1"/>
    </source>
</evidence>
<keyword evidence="2" id="KW-1185">Reference proteome</keyword>
<name>A0ABQ3L1X5_9ALTE</name>
<dbReference type="RefSeq" id="WP_268248635.1">
    <property type="nucleotide sequence ID" value="NZ_BNAO01000010.1"/>
</dbReference>
<organism evidence="1 2">
    <name type="scientific">Alishewanella longhuensis</name>
    <dbReference type="NCBI Taxonomy" id="1091037"/>
    <lineage>
        <taxon>Bacteria</taxon>
        <taxon>Pseudomonadati</taxon>
        <taxon>Pseudomonadota</taxon>
        <taxon>Gammaproteobacteria</taxon>
        <taxon>Alteromonadales</taxon>
        <taxon>Alteromonadaceae</taxon>
        <taxon>Alishewanella</taxon>
    </lineage>
</organism>
<evidence type="ECO:0008006" key="3">
    <source>
        <dbReference type="Google" id="ProtNLM"/>
    </source>
</evidence>
<proteinExistence type="predicted"/>